<name>A0A0C6P6J9_BORBO</name>
<protein>
    <submittedName>
        <fullName evidence="4">Putative outer protein N</fullName>
    </submittedName>
</protein>
<dbReference type="GO" id="GO:0019867">
    <property type="term" value="C:outer membrane"/>
    <property type="evidence" value="ECO:0007669"/>
    <property type="project" value="InterPro"/>
</dbReference>
<evidence type="ECO:0000259" key="2">
    <source>
        <dbReference type="Pfam" id="PF07201"/>
    </source>
</evidence>
<dbReference type="GO" id="GO:0050709">
    <property type="term" value="P:negative regulation of protein secretion"/>
    <property type="evidence" value="ECO:0007669"/>
    <property type="project" value="InterPro"/>
</dbReference>
<dbReference type="EMBL" id="HE965806">
    <property type="protein sequence ID" value="CCJ53757.1"/>
    <property type="molecule type" value="Genomic_DNA"/>
</dbReference>
<organism evidence="4 5">
    <name type="scientific">Bordetella bronchiseptica 253</name>
    <dbReference type="NCBI Taxonomy" id="568707"/>
    <lineage>
        <taxon>Bacteria</taxon>
        <taxon>Pseudomonadati</taxon>
        <taxon>Pseudomonadota</taxon>
        <taxon>Betaproteobacteria</taxon>
        <taxon>Burkholderiales</taxon>
        <taxon>Alcaligenaceae</taxon>
        <taxon>Bordetella</taxon>
    </lineage>
</organism>
<evidence type="ECO:0000313" key="4">
    <source>
        <dbReference type="EMBL" id="CCJ53757.1"/>
    </source>
</evidence>
<dbReference type="Gene3D" id="1.20.1280.80">
    <property type="match status" value="1"/>
</dbReference>
<dbReference type="InterPro" id="IPR038347">
    <property type="entry name" value="TyeA_sf"/>
</dbReference>
<dbReference type="GO" id="GO:0030254">
    <property type="term" value="P:protein secretion by the type III secretion system"/>
    <property type="evidence" value="ECO:0007669"/>
    <property type="project" value="InterPro"/>
</dbReference>
<dbReference type="KEGG" id="bbh:BN112_1840"/>
<dbReference type="GeneID" id="93203995"/>
<feature type="domain" description="Type III secretion system effector delivery regulator TyeA" evidence="3">
    <location>
        <begin position="285"/>
        <end position="364"/>
    </location>
</feature>
<dbReference type="NCBIfam" id="TIGR02568">
    <property type="entry name" value="LcrE"/>
    <property type="match status" value="1"/>
</dbReference>
<gene>
    <name evidence="4" type="primary">bopN</name>
    <name evidence="4" type="ORF">BN112_1840</name>
</gene>
<evidence type="ECO:0000313" key="5">
    <source>
        <dbReference type="Proteomes" id="UP000007564"/>
    </source>
</evidence>
<dbReference type="InterPro" id="IPR013401">
    <property type="entry name" value="T3SS_LcrE"/>
</dbReference>
<dbReference type="NCBIfam" id="TIGR02511">
    <property type="entry name" value="type_III_tyeA"/>
    <property type="match status" value="1"/>
</dbReference>
<dbReference type="RefSeq" id="WP_003809880.1">
    <property type="nucleotide sequence ID" value="NC_019382.1"/>
</dbReference>
<evidence type="ECO:0000259" key="3">
    <source>
        <dbReference type="Pfam" id="PF09059"/>
    </source>
</evidence>
<accession>A0A0C6P6J9</accession>
<dbReference type="GO" id="GO:0009986">
    <property type="term" value="C:cell surface"/>
    <property type="evidence" value="ECO:0007669"/>
    <property type="project" value="InterPro"/>
</dbReference>
<dbReference type="Gene3D" id="1.10.150.630">
    <property type="match status" value="1"/>
</dbReference>
<dbReference type="InterPro" id="IPR010812">
    <property type="entry name" value="HrpJ-like"/>
</dbReference>
<proteinExistence type="predicted"/>
<dbReference type="HOGENOM" id="CLU_043029_0_0_4"/>
<dbReference type="OrthoDB" id="8648956at2"/>
<reference evidence="4 5" key="1">
    <citation type="journal article" date="2012" name="BMC Genomics">
        <title>Comparative genomics of the classical Bordetella subspecies: the evolution and exchange of virulence-associated diversity amongst closely related pathogens.</title>
        <authorList>
            <person name="Park J."/>
            <person name="Zhang Y."/>
            <person name="Buboltz A.M."/>
            <person name="Zhang X."/>
            <person name="Schuster S.C."/>
            <person name="Ahuja U."/>
            <person name="Liu M."/>
            <person name="Miller J.F."/>
            <person name="Sebaihia M."/>
            <person name="Bentley S.D."/>
            <person name="Parkhill J."/>
            <person name="Harvill E.T."/>
        </authorList>
    </citation>
    <scope>NUCLEOTIDE SEQUENCE [LARGE SCALE GENOMIC DNA]</scope>
    <source>
        <strain evidence="4 5">253</strain>
    </source>
</reference>
<dbReference type="AlphaFoldDB" id="A0A0C6P6J9"/>
<evidence type="ECO:0000256" key="1">
    <source>
        <dbReference type="SAM" id="MobiDB-lite"/>
    </source>
</evidence>
<dbReference type="Pfam" id="PF07201">
    <property type="entry name" value="HrpJ"/>
    <property type="match status" value="1"/>
</dbReference>
<feature type="region of interest" description="Disordered" evidence="1">
    <location>
        <begin position="1"/>
        <end position="26"/>
    </location>
</feature>
<dbReference type="Proteomes" id="UP000007564">
    <property type="component" value="Chromosome"/>
</dbReference>
<dbReference type="InterPro" id="IPR013351">
    <property type="entry name" value="T3SS_TyeA-rel"/>
</dbReference>
<dbReference type="SUPFAM" id="SSF140591">
    <property type="entry name" value="Type III secretion system domain"/>
    <property type="match status" value="2"/>
</dbReference>
<dbReference type="Pfam" id="PF09059">
    <property type="entry name" value="TyeA"/>
    <property type="match status" value="1"/>
</dbReference>
<dbReference type="InterPro" id="IPR015144">
    <property type="entry name" value="T3SS_TyeA"/>
</dbReference>
<feature type="domain" description="Hypersensitivity response secretion-like HrpJ" evidence="2">
    <location>
        <begin position="81"/>
        <end position="214"/>
    </location>
</feature>
<sequence>MTRIDAAPNPFHAAMQGRHDASANTSSGWLQGQRIAPAPTGISLADAAEELSLHMAQAAEEKHHSERKVTAERPMLWLDAAQLAELFSHTHDPDAQAKLEALTAELLRGRGAPMQLAAQAFTGVTQQYLALQHALQRGEHEDAAPHALEALRDALADLELAHGPEIRAGINTLPTASAFARSADELAGFQHAYRDIALGQLSLARTLDLVLERYGNDDIHGALGALIQALGHDLAAATPSTDGVRLQVLASDLYQVEVAATVLEECNALKQRLGNAGSQECADAQGLMRDLVGISEDKWIAPARFEKLAERHGANALSERIAFLGGVRQILKDLPTQIYADMDVRATVLAAAQDALDNAIAMENA</sequence>